<feature type="chain" id="PRO_5041408360" evidence="1">
    <location>
        <begin position="22"/>
        <end position="278"/>
    </location>
</feature>
<dbReference type="AlphaFoldDB" id="A0AA38P3R9"/>
<proteinExistence type="predicted"/>
<dbReference type="Proteomes" id="UP001163846">
    <property type="component" value="Unassembled WGS sequence"/>
</dbReference>
<sequence>MQSSCIPILYLCLLYPAYILATPIPTKDTSTQVLSSIPAQSPTSHKPPAEIQFLVELTLWTPSQDYNHVTNDLAGKVRDTAEILLPPFLPILRHMKHKEPFGSHPFMVFHVTKMTYSGPQTEIDPLGKDHYRLDVRLKTMENVHIGDNDHTLYFLQSVFDEAPTPIGQEHATRLQGEGDAEGVELNLINTGRPSFVTFENGFLYHGLQPKDRITLADVGLSWARNQDPITQTEIDGEIVFSFVKTKIGWRKKVVQKLSSGAQKVAGWVGQLAKAGRSS</sequence>
<feature type="signal peptide" evidence="1">
    <location>
        <begin position="1"/>
        <end position="21"/>
    </location>
</feature>
<evidence type="ECO:0000256" key="1">
    <source>
        <dbReference type="SAM" id="SignalP"/>
    </source>
</evidence>
<name>A0AA38P3R9_9AGAR</name>
<keyword evidence="3" id="KW-1185">Reference proteome</keyword>
<protein>
    <submittedName>
        <fullName evidence="2">Uncharacterized protein</fullName>
    </submittedName>
</protein>
<reference evidence="2" key="1">
    <citation type="submission" date="2022-08" db="EMBL/GenBank/DDBJ databases">
        <authorList>
            <consortium name="DOE Joint Genome Institute"/>
            <person name="Min B."/>
            <person name="Riley R."/>
            <person name="Sierra-Patev S."/>
            <person name="Naranjo-Ortiz M."/>
            <person name="Looney B."/>
            <person name="Konkel Z."/>
            <person name="Slot J.C."/>
            <person name="Sakamoto Y."/>
            <person name="Steenwyk J.L."/>
            <person name="Rokas A."/>
            <person name="Carro J."/>
            <person name="Camarero S."/>
            <person name="Ferreira P."/>
            <person name="Molpeceres G."/>
            <person name="Ruiz-Duenas F.J."/>
            <person name="Serrano A."/>
            <person name="Henrissat B."/>
            <person name="Drula E."/>
            <person name="Hughes K.W."/>
            <person name="Mata J.L."/>
            <person name="Ishikawa N.K."/>
            <person name="Vargas-Isla R."/>
            <person name="Ushijima S."/>
            <person name="Smith C.A."/>
            <person name="Ahrendt S."/>
            <person name="Andreopoulos W."/>
            <person name="He G."/>
            <person name="Labutti K."/>
            <person name="Lipzen A."/>
            <person name="Ng V."/>
            <person name="Sandor L."/>
            <person name="Barry K."/>
            <person name="Martinez A.T."/>
            <person name="Xiao Y."/>
            <person name="Gibbons J.G."/>
            <person name="Terashima K."/>
            <person name="Hibbett D.S."/>
            <person name="Grigoriev I.V."/>
        </authorList>
    </citation>
    <scope>NUCLEOTIDE SEQUENCE</scope>
    <source>
        <strain evidence="2">TFB9207</strain>
    </source>
</reference>
<evidence type="ECO:0000313" key="3">
    <source>
        <dbReference type="Proteomes" id="UP001163846"/>
    </source>
</evidence>
<comment type="caution">
    <text evidence="2">The sequence shown here is derived from an EMBL/GenBank/DDBJ whole genome shotgun (WGS) entry which is preliminary data.</text>
</comment>
<organism evidence="2 3">
    <name type="scientific">Lentinula raphanica</name>
    <dbReference type="NCBI Taxonomy" id="153919"/>
    <lineage>
        <taxon>Eukaryota</taxon>
        <taxon>Fungi</taxon>
        <taxon>Dikarya</taxon>
        <taxon>Basidiomycota</taxon>
        <taxon>Agaricomycotina</taxon>
        <taxon>Agaricomycetes</taxon>
        <taxon>Agaricomycetidae</taxon>
        <taxon>Agaricales</taxon>
        <taxon>Marasmiineae</taxon>
        <taxon>Omphalotaceae</taxon>
        <taxon>Lentinula</taxon>
    </lineage>
</organism>
<gene>
    <name evidence="2" type="ORF">F5878DRAFT_296459</name>
</gene>
<accession>A0AA38P3R9</accession>
<dbReference type="EMBL" id="MU806383">
    <property type="protein sequence ID" value="KAJ3835734.1"/>
    <property type="molecule type" value="Genomic_DNA"/>
</dbReference>
<evidence type="ECO:0000313" key="2">
    <source>
        <dbReference type="EMBL" id="KAJ3835734.1"/>
    </source>
</evidence>
<keyword evidence="1" id="KW-0732">Signal</keyword>